<evidence type="ECO:0000313" key="1">
    <source>
        <dbReference type="EMBL" id="PRX54966.1"/>
    </source>
</evidence>
<gene>
    <name evidence="1" type="ORF">CLV81_3371</name>
</gene>
<dbReference type="EMBL" id="PVYX01000002">
    <property type="protein sequence ID" value="PRX54966.1"/>
    <property type="molecule type" value="Genomic_DNA"/>
</dbReference>
<name>A0A2T0MBV3_9FLAO</name>
<reference evidence="1 2" key="1">
    <citation type="submission" date="2018-03" db="EMBL/GenBank/DDBJ databases">
        <title>Genomic Encyclopedia of Archaeal and Bacterial Type Strains, Phase II (KMG-II): from individual species to whole genera.</title>
        <authorList>
            <person name="Goeker M."/>
        </authorList>
    </citation>
    <scope>NUCLEOTIDE SEQUENCE [LARGE SCALE GENOMIC DNA]</scope>
    <source>
        <strain evidence="1 2">DSM 25027</strain>
    </source>
</reference>
<sequence>MGIKKDDISILWLYMYVNMNQTEDEDHKFLKTQVIPIFFDTFLLVHVPNIRNET</sequence>
<comment type="caution">
    <text evidence="1">The sequence shown here is derived from an EMBL/GenBank/DDBJ whole genome shotgun (WGS) entry which is preliminary data.</text>
</comment>
<evidence type="ECO:0000313" key="2">
    <source>
        <dbReference type="Proteomes" id="UP000237640"/>
    </source>
</evidence>
<protein>
    <submittedName>
        <fullName evidence="1">Uncharacterized protein</fullName>
    </submittedName>
</protein>
<dbReference type="Proteomes" id="UP000237640">
    <property type="component" value="Unassembled WGS sequence"/>
</dbReference>
<accession>A0A2T0MBV3</accession>
<proteinExistence type="predicted"/>
<keyword evidence="2" id="KW-1185">Reference proteome</keyword>
<dbReference type="AlphaFoldDB" id="A0A2T0MBV3"/>
<organism evidence="1 2">
    <name type="scientific">Flagellimonas meridianipacifica</name>
    <dbReference type="NCBI Taxonomy" id="1080225"/>
    <lineage>
        <taxon>Bacteria</taxon>
        <taxon>Pseudomonadati</taxon>
        <taxon>Bacteroidota</taxon>
        <taxon>Flavobacteriia</taxon>
        <taxon>Flavobacteriales</taxon>
        <taxon>Flavobacteriaceae</taxon>
        <taxon>Flagellimonas</taxon>
    </lineage>
</organism>